<gene>
    <name evidence="1" type="ORF">DI536_18440</name>
</gene>
<accession>A0A2W5TB25</accession>
<organism evidence="1 2">
    <name type="scientific">Archangium gephyra</name>
    <dbReference type="NCBI Taxonomy" id="48"/>
    <lineage>
        <taxon>Bacteria</taxon>
        <taxon>Pseudomonadati</taxon>
        <taxon>Myxococcota</taxon>
        <taxon>Myxococcia</taxon>
        <taxon>Myxococcales</taxon>
        <taxon>Cystobacterineae</taxon>
        <taxon>Archangiaceae</taxon>
        <taxon>Archangium</taxon>
    </lineage>
</organism>
<sequence>MPPVSAPPTAWSTRTLSLPPGVVSNCEPRFLGGVKMLNGDVMLIPYCASHFVLISQNATTTTLGPETGGDRHFGGALDCEGNVAAFPVDGELLLVPPAGPPRRVPGTVGSTAGGGGVFSGTCATPRFTFTDGLNLFHTGPDGGGSTVLWPSRWEQGRVEGCARKPYDNVCFTSDASEPSDGGPPVALLHGAFADDGSFTPYGQTFDARGAALARDETVVTIERNTGVMLFTPEIGAQQRVSPIDAPAGGLSWPATRGDGYVYVMNHEGLWWAPDDGSSGLRLFRVDGFAGLTEPFAGLVLMDDGAIVAVPGATQEILVLSPVDGGATVPSAVGLSPFFNKL</sequence>
<name>A0A2W5TB25_9BACT</name>
<reference evidence="1 2" key="1">
    <citation type="submission" date="2017-08" db="EMBL/GenBank/DDBJ databases">
        <title>Infants hospitalized years apart are colonized by the same room-sourced microbial strains.</title>
        <authorList>
            <person name="Brooks B."/>
            <person name="Olm M.R."/>
            <person name="Firek B.A."/>
            <person name="Baker R."/>
            <person name="Thomas B.C."/>
            <person name="Morowitz M.J."/>
            <person name="Banfield J.F."/>
        </authorList>
    </citation>
    <scope>NUCLEOTIDE SEQUENCE [LARGE SCALE GENOMIC DNA]</scope>
    <source>
        <strain evidence="1">S2_003_000_R2_14</strain>
    </source>
</reference>
<evidence type="ECO:0000313" key="2">
    <source>
        <dbReference type="Proteomes" id="UP000249061"/>
    </source>
</evidence>
<evidence type="ECO:0000313" key="1">
    <source>
        <dbReference type="EMBL" id="PZR11117.1"/>
    </source>
</evidence>
<dbReference type="Proteomes" id="UP000249061">
    <property type="component" value="Unassembled WGS sequence"/>
</dbReference>
<dbReference type="EMBL" id="QFQP01000015">
    <property type="protein sequence ID" value="PZR11117.1"/>
    <property type="molecule type" value="Genomic_DNA"/>
</dbReference>
<comment type="caution">
    <text evidence="1">The sequence shown here is derived from an EMBL/GenBank/DDBJ whole genome shotgun (WGS) entry which is preliminary data.</text>
</comment>
<dbReference type="AlphaFoldDB" id="A0A2W5TB25"/>
<protein>
    <submittedName>
        <fullName evidence="1">Uncharacterized protein</fullName>
    </submittedName>
</protein>
<proteinExistence type="predicted"/>